<feature type="compositionally biased region" description="Basic and acidic residues" evidence="7">
    <location>
        <begin position="633"/>
        <end position="703"/>
    </location>
</feature>
<feature type="domain" description="EF-hand" evidence="9">
    <location>
        <begin position="1124"/>
        <end position="1159"/>
    </location>
</feature>
<keyword evidence="3 8" id="KW-0812">Transmembrane</keyword>
<feature type="compositionally biased region" description="Pro residues" evidence="7">
    <location>
        <begin position="839"/>
        <end position="848"/>
    </location>
</feature>
<feature type="compositionally biased region" description="Polar residues" evidence="7">
    <location>
        <begin position="85"/>
        <end position="97"/>
    </location>
</feature>
<feature type="compositionally biased region" description="Polar residues" evidence="7">
    <location>
        <begin position="1"/>
        <end position="10"/>
    </location>
</feature>
<dbReference type="InterPro" id="IPR002048">
    <property type="entry name" value="EF_hand_dom"/>
</dbReference>
<gene>
    <name evidence="10" type="primary">YIPF1</name>
    <name evidence="10" type="ORF">SNEC2469_LOCUS26183</name>
</gene>
<feature type="region of interest" description="Disordered" evidence="7">
    <location>
        <begin position="80"/>
        <end position="129"/>
    </location>
</feature>
<evidence type="ECO:0000256" key="5">
    <source>
        <dbReference type="ARBA" id="ARBA00022989"/>
    </source>
</evidence>
<evidence type="ECO:0000313" key="11">
    <source>
        <dbReference type="Proteomes" id="UP000601435"/>
    </source>
</evidence>
<evidence type="ECO:0000256" key="1">
    <source>
        <dbReference type="ARBA" id="ARBA00004141"/>
    </source>
</evidence>
<proteinExistence type="inferred from homology"/>
<feature type="transmembrane region" description="Helical" evidence="8">
    <location>
        <begin position="331"/>
        <end position="351"/>
    </location>
</feature>
<feature type="transmembrane region" description="Helical" evidence="8">
    <location>
        <begin position="417"/>
        <end position="444"/>
    </location>
</feature>
<dbReference type="GO" id="GO:0016192">
    <property type="term" value="P:vesicle-mediated transport"/>
    <property type="evidence" value="ECO:0007669"/>
    <property type="project" value="InterPro"/>
</dbReference>
<accession>A0A813A2H9</accession>
<feature type="compositionally biased region" description="Basic and acidic residues" evidence="7">
    <location>
        <begin position="863"/>
        <end position="873"/>
    </location>
</feature>
<evidence type="ECO:0000256" key="4">
    <source>
        <dbReference type="ARBA" id="ARBA00022837"/>
    </source>
</evidence>
<dbReference type="PROSITE" id="PS00018">
    <property type="entry name" value="EF_HAND_1"/>
    <property type="match status" value="1"/>
</dbReference>
<dbReference type="SUPFAM" id="SSF47473">
    <property type="entry name" value="EF-hand"/>
    <property type="match status" value="1"/>
</dbReference>
<organism evidence="10 11">
    <name type="scientific">Symbiodinium necroappetens</name>
    <dbReference type="NCBI Taxonomy" id="1628268"/>
    <lineage>
        <taxon>Eukaryota</taxon>
        <taxon>Sar</taxon>
        <taxon>Alveolata</taxon>
        <taxon>Dinophyceae</taxon>
        <taxon>Suessiales</taxon>
        <taxon>Symbiodiniaceae</taxon>
        <taxon>Symbiodinium</taxon>
    </lineage>
</organism>
<dbReference type="PROSITE" id="PS50222">
    <property type="entry name" value="EF_HAND_2"/>
    <property type="match status" value="1"/>
</dbReference>
<dbReference type="Proteomes" id="UP000601435">
    <property type="component" value="Unassembled WGS sequence"/>
</dbReference>
<feature type="compositionally biased region" description="Low complexity" evidence="7">
    <location>
        <begin position="750"/>
        <end position="766"/>
    </location>
</feature>
<sequence>MAKNTFTMRGSQHAVMNKTQWDRPSWDEASGTSDVFQYKPTAADLEVRPQTTPVSTGRQELDDIFMGAAPQASELVSLKDEPTGTMGSSSQSATQGSHIPPQASAGLPCTSLSRNKQRLTRQGEDEKKGEDIYADLEPELKVHAAACNNDVKMLEKLGEESLLQQEGVDFNQPRPQAIVGAASWGDPDLLKVLLDAGGPVDQELSNETALRWAVQYGHEELVLRRAKGTLAREKENAEASGDHRPDSAGGLGGYAAGFAAGAAAAAAGGAAPAEQGGITGFSAWVLALAQSLFDVSTDDVVRRLKLLSPYPAPDRSTAEEMRARPDFYGPFWIATTAVLFLAATGNFARLVESEHPSLFKADYSLVPLAASIIYGGLIAVPLLARVSVFFTDEEVGNIDFKQIICVCGYGLAPSIPVSILCIIPVSFLRWVFVLGGLALSVYFLRANLLMDFSVKVRWLQLTLIVSPVLLQVLMGQARPDPSLTLGQVLVFFIYRAAQAQLKEQAKLKIEDEVAGEAPGCVKPFFMCCGGPVGTVEKCMCMVAAEKQDNVKKAIEKYRSWYVSTAGSELLEENKKPPELPFALPLIKINHVGAFEWRQRRKRQREASSASDTKKNAEAGKKTEGKKVKKVKDKAKEKPDKAEKAEKPEKPEKATKAGKSKAEKADGEKADKAKAEKPEKATGKAGKADKAEKPKKSKEEKDKGAAAGAEDGGKQKTKSKKKDAAAKADAKKKPAKAKKEKQGSDSDSSDDSSYSYYSSSSQGDEQQQQQFMNAMMPWAMMQGAMPTAAMGTSGQLGMAGYAQYAAGQYPGYGASYGYTDPYGRPYGASMGEQVPAGYQAPPPPPPPGVPGGAVGGASYMHGPLTEHDRLADERDKARRRLEDEARLRNEELHRKAETERATAAVRHAINNLQNGQFDSIDGLLKARLSGLPEKADEWGPAGPEVALSYAPETSRQSQRRFESRTCETLESVAARDLSKTEGLQQILKKDMDKAIEEAQQRRAVMAELKSMVRSGEDHIKATAELIRENVGLQKENDREDMNDQLENAGLEAQGMSDRYQSFMDEKAKEHEELQSFTKGPALVDLRLVIAKIKKLSSDLTMTATNAASVVREGKQKLARQEAAVARTKRMQELFDQYDADSDGCLSQLEVLQYSQGEFEFTPAESCLERLWRNWVPAGMAGITFDRFQQMKVAIGTARVIERDQERRPAGVA</sequence>
<dbReference type="InterPro" id="IPR011992">
    <property type="entry name" value="EF-hand-dom_pair"/>
</dbReference>
<evidence type="ECO:0000256" key="8">
    <source>
        <dbReference type="SAM" id="Phobius"/>
    </source>
</evidence>
<feature type="compositionally biased region" description="Polar residues" evidence="7">
    <location>
        <begin position="49"/>
        <end position="58"/>
    </location>
</feature>
<evidence type="ECO:0000256" key="2">
    <source>
        <dbReference type="ARBA" id="ARBA00010596"/>
    </source>
</evidence>
<dbReference type="AlphaFoldDB" id="A0A813A2H9"/>
<comment type="caution">
    <text evidence="10">The sequence shown here is derived from an EMBL/GenBank/DDBJ whole genome shotgun (WGS) entry which is preliminary data.</text>
</comment>
<dbReference type="EMBL" id="CAJNJA010052809">
    <property type="protein sequence ID" value="CAE7848084.1"/>
    <property type="molecule type" value="Genomic_DNA"/>
</dbReference>
<dbReference type="GO" id="GO:0005509">
    <property type="term" value="F:calcium ion binding"/>
    <property type="evidence" value="ECO:0007669"/>
    <property type="project" value="InterPro"/>
</dbReference>
<feature type="compositionally biased region" description="Basic and acidic residues" evidence="7">
    <location>
        <begin position="611"/>
        <end position="625"/>
    </location>
</feature>
<dbReference type="InterPro" id="IPR018247">
    <property type="entry name" value="EF_Hand_1_Ca_BS"/>
</dbReference>
<dbReference type="GO" id="GO:0031267">
    <property type="term" value="F:small GTPase binding"/>
    <property type="evidence" value="ECO:0007669"/>
    <property type="project" value="InterPro"/>
</dbReference>
<dbReference type="GO" id="GO:0005794">
    <property type="term" value="C:Golgi apparatus"/>
    <property type="evidence" value="ECO:0007669"/>
    <property type="project" value="InterPro"/>
</dbReference>
<feature type="compositionally biased region" description="Basic and acidic residues" evidence="7">
    <location>
        <begin position="721"/>
        <end position="731"/>
    </location>
</feature>
<protein>
    <submittedName>
        <fullName evidence="10">YIPF1 protein</fullName>
    </submittedName>
</protein>
<dbReference type="InterPro" id="IPR036770">
    <property type="entry name" value="Ankyrin_rpt-contain_sf"/>
</dbReference>
<dbReference type="GO" id="GO:0016020">
    <property type="term" value="C:membrane"/>
    <property type="evidence" value="ECO:0007669"/>
    <property type="project" value="UniProtKB-SubCell"/>
</dbReference>
<feature type="transmembrane region" description="Helical" evidence="8">
    <location>
        <begin position="456"/>
        <end position="474"/>
    </location>
</feature>
<feature type="region of interest" description="Disordered" evidence="7">
    <location>
        <begin position="40"/>
        <end position="59"/>
    </location>
</feature>
<keyword evidence="11" id="KW-1185">Reference proteome</keyword>
<comment type="similarity">
    <text evidence="2">Belongs to the YIP1 family.</text>
</comment>
<keyword evidence="5 8" id="KW-1133">Transmembrane helix</keyword>
<evidence type="ECO:0000259" key="9">
    <source>
        <dbReference type="PROSITE" id="PS50222"/>
    </source>
</evidence>
<evidence type="ECO:0000256" key="3">
    <source>
        <dbReference type="ARBA" id="ARBA00022692"/>
    </source>
</evidence>
<dbReference type="Pfam" id="PF04893">
    <property type="entry name" value="Yip1"/>
    <property type="match status" value="1"/>
</dbReference>
<name>A0A813A2H9_9DINO</name>
<dbReference type="PANTHER" id="PTHR12822">
    <property type="entry name" value="PROTEIN YIPF"/>
    <property type="match status" value="1"/>
</dbReference>
<comment type="subcellular location">
    <subcellularLocation>
        <location evidence="1">Membrane</location>
        <topology evidence="1">Multi-pass membrane protein</topology>
    </subcellularLocation>
</comment>
<feature type="region of interest" description="Disordered" evidence="7">
    <location>
        <begin position="832"/>
        <end position="873"/>
    </location>
</feature>
<keyword evidence="6 8" id="KW-0472">Membrane</keyword>
<dbReference type="PANTHER" id="PTHR12822:SF2">
    <property type="entry name" value="PROTEIN YIPF"/>
    <property type="match status" value="1"/>
</dbReference>
<dbReference type="Gene3D" id="1.25.40.20">
    <property type="entry name" value="Ankyrin repeat-containing domain"/>
    <property type="match status" value="1"/>
</dbReference>
<evidence type="ECO:0000313" key="10">
    <source>
        <dbReference type="EMBL" id="CAE7848084.1"/>
    </source>
</evidence>
<keyword evidence="4" id="KW-0106">Calcium</keyword>
<dbReference type="InterPro" id="IPR006977">
    <property type="entry name" value="Yip1_dom"/>
</dbReference>
<dbReference type="SUPFAM" id="SSF48403">
    <property type="entry name" value="Ankyrin repeat"/>
    <property type="match status" value="1"/>
</dbReference>
<feature type="region of interest" description="Disordered" evidence="7">
    <location>
        <begin position="599"/>
        <end position="766"/>
    </location>
</feature>
<feature type="region of interest" description="Disordered" evidence="7">
    <location>
        <begin position="1"/>
        <end position="28"/>
    </location>
</feature>
<feature type="transmembrane region" description="Helical" evidence="8">
    <location>
        <begin position="363"/>
        <end position="384"/>
    </location>
</feature>
<dbReference type="InterPro" id="IPR039765">
    <property type="entry name" value="Yip5/YIPF1/YIPF2"/>
</dbReference>
<evidence type="ECO:0000256" key="6">
    <source>
        <dbReference type="ARBA" id="ARBA00023136"/>
    </source>
</evidence>
<evidence type="ECO:0000256" key="7">
    <source>
        <dbReference type="SAM" id="MobiDB-lite"/>
    </source>
</evidence>
<dbReference type="OrthoDB" id="10256463at2759"/>
<reference evidence="10" key="1">
    <citation type="submission" date="2021-02" db="EMBL/GenBank/DDBJ databases">
        <authorList>
            <person name="Dougan E. K."/>
            <person name="Rhodes N."/>
            <person name="Thang M."/>
            <person name="Chan C."/>
        </authorList>
    </citation>
    <scope>NUCLEOTIDE SEQUENCE</scope>
</reference>